<dbReference type="EMBL" id="CAJOBJ010165259">
    <property type="protein sequence ID" value="CAF4861935.1"/>
    <property type="molecule type" value="Genomic_DNA"/>
</dbReference>
<sequence>YCRLISVSPCSPLSIEYLPDGLQRLKSNDISNEDSISTVHDDRDLQWVNDIDTVDIKSIAESILQTDETYDSNDCDSPLHP</sequence>
<protein>
    <submittedName>
        <fullName evidence="1">Uncharacterized protein</fullName>
    </submittedName>
</protein>
<comment type="caution">
    <text evidence="1">The sequence shown here is derived from an EMBL/GenBank/DDBJ whole genome shotgun (WGS) entry which is preliminary data.</text>
</comment>
<feature type="non-terminal residue" evidence="1">
    <location>
        <position position="1"/>
    </location>
</feature>
<evidence type="ECO:0000313" key="2">
    <source>
        <dbReference type="Proteomes" id="UP000681720"/>
    </source>
</evidence>
<reference evidence="1" key="1">
    <citation type="submission" date="2021-02" db="EMBL/GenBank/DDBJ databases">
        <authorList>
            <person name="Nowell W R."/>
        </authorList>
    </citation>
    <scope>NUCLEOTIDE SEQUENCE</scope>
</reference>
<feature type="non-terminal residue" evidence="1">
    <location>
        <position position="81"/>
    </location>
</feature>
<dbReference type="AlphaFoldDB" id="A0A8S3CBP8"/>
<gene>
    <name evidence="1" type="ORF">GIL414_LOCUS49930</name>
</gene>
<evidence type="ECO:0000313" key="1">
    <source>
        <dbReference type="EMBL" id="CAF4861935.1"/>
    </source>
</evidence>
<dbReference type="Proteomes" id="UP000681720">
    <property type="component" value="Unassembled WGS sequence"/>
</dbReference>
<proteinExistence type="predicted"/>
<accession>A0A8S3CBP8</accession>
<organism evidence="1 2">
    <name type="scientific">Rotaria magnacalcarata</name>
    <dbReference type="NCBI Taxonomy" id="392030"/>
    <lineage>
        <taxon>Eukaryota</taxon>
        <taxon>Metazoa</taxon>
        <taxon>Spiralia</taxon>
        <taxon>Gnathifera</taxon>
        <taxon>Rotifera</taxon>
        <taxon>Eurotatoria</taxon>
        <taxon>Bdelloidea</taxon>
        <taxon>Philodinida</taxon>
        <taxon>Philodinidae</taxon>
        <taxon>Rotaria</taxon>
    </lineage>
</organism>
<name>A0A8S3CBP8_9BILA</name>